<proteinExistence type="predicted"/>
<dbReference type="EMBL" id="BAAATE010000018">
    <property type="protein sequence ID" value="GAA2677028.1"/>
    <property type="molecule type" value="Genomic_DNA"/>
</dbReference>
<evidence type="ECO:0000313" key="3">
    <source>
        <dbReference type="Proteomes" id="UP001501666"/>
    </source>
</evidence>
<keyword evidence="3" id="KW-1185">Reference proteome</keyword>
<gene>
    <name evidence="2" type="ORF">GCM10010412_059460</name>
</gene>
<feature type="chain" id="PRO_5045161020" description="Spore-associated protein A" evidence="1">
    <location>
        <begin position="28"/>
        <end position="140"/>
    </location>
</feature>
<evidence type="ECO:0008006" key="4">
    <source>
        <dbReference type="Google" id="ProtNLM"/>
    </source>
</evidence>
<reference evidence="2 3" key="1">
    <citation type="journal article" date="2019" name="Int. J. Syst. Evol. Microbiol.">
        <title>The Global Catalogue of Microorganisms (GCM) 10K type strain sequencing project: providing services to taxonomists for standard genome sequencing and annotation.</title>
        <authorList>
            <consortium name="The Broad Institute Genomics Platform"/>
            <consortium name="The Broad Institute Genome Sequencing Center for Infectious Disease"/>
            <person name="Wu L."/>
            <person name="Ma J."/>
        </authorList>
    </citation>
    <scope>NUCLEOTIDE SEQUENCE [LARGE SCALE GENOMIC DNA]</scope>
    <source>
        <strain evidence="2 3">JCM 6835</strain>
    </source>
</reference>
<organism evidence="2 3">
    <name type="scientific">Nonomuraea recticatena</name>
    <dbReference type="NCBI Taxonomy" id="46178"/>
    <lineage>
        <taxon>Bacteria</taxon>
        <taxon>Bacillati</taxon>
        <taxon>Actinomycetota</taxon>
        <taxon>Actinomycetes</taxon>
        <taxon>Streptosporangiales</taxon>
        <taxon>Streptosporangiaceae</taxon>
        <taxon>Nonomuraea</taxon>
    </lineage>
</organism>
<accession>A0ABN3SGQ0</accession>
<dbReference type="RefSeq" id="WP_346150823.1">
    <property type="nucleotide sequence ID" value="NZ_BAAATE010000018.1"/>
</dbReference>
<dbReference type="Proteomes" id="UP001501666">
    <property type="component" value="Unassembled WGS sequence"/>
</dbReference>
<evidence type="ECO:0000256" key="1">
    <source>
        <dbReference type="SAM" id="SignalP"/>
    </source>
</evidence>
<protein>
    <recommendedName>
        <fullName evidence="4">Spore-associated protein A</fullName>
    </recommendedName>
</protein>
<keyword evidence="1" id="KW-0732">Signal</keyword>
<sequence length="140" mass="14421">MLKRTLSIAAATVSAAAVLAVPAAAHADANCGSGYNVVAQAAVKTSSGSNWGTVYLTYNGSTGKNCVTVIKSAYVGTYTDAYVGFTVQGRSGYGIYERIKYYAGPVYGDARGACVKYNAWIENSSGTRASGGRSSWGNCG</sequence>
<feature type="signal peptide" evidence="1">
    <location>
        <begin position="1"/>
        <end position="27"/>
    </location>
</feature>
<name>A0ABN3SGQ0_9ACTN</name>
<evidence type="ECO:0000313" key="2">
    <source>
        <dbReference type="EMBL" id="GAA2677028.1"/>
    </source>
</evidence>
<comment type="caution">
    <text evidence="2">The sequence shown here is derived from an EMBL/GenBank/DDBJ whole genome shotgun (WGS) entry which is preliminary data.</text>
</comment>